<reference evidence="17 18" key="1">
    <citation type="submission" date="2019-06" db="EMBL/GenBank/DDBJ databases">
        <title>Sequencing the genomes of 1000 actinobacteria strains.</title>
        <authorList>
            <person name="Klenk H.-P."/>
        </authorList>
    </citation>
    <scope>NUCLEOTIDE SEQUENCE [LARGE SCALE GENOMIC DNA]</scope>
    <source>
        <strain evidence="17 18">DSM 19560</strain>
    </source>
</reference>
<dbReference type="AlphaFoldDB" id="A0A561E7U7"/>
<evidence type="ECO:0000256" key="3">
    <source>
        <dbReference type="ARBA" id="ARBA00010136"/>
    </source>
</evidence>
<evidence type="ECO:0000259" key="16">
    <source>
        <dbReference type="Pfam" id="PF17900"/>
    </source>
</evidence>
<organism evidence="17 18">
    <name type="scientific">Rudaeicoccus suwonensis</name>
    <dbReference type="NCBI Taxonomy" id="657409"/>
    <lineage>
        <taxon>Bacteria</taxon>
        <taxon>Bacillati</taxon>
        <taxon>Actinomycetota</taxon>
        <taxon>Actinomycetes</taxon>
        <taxon>Micrococcales</taxon>
        <taxon>Dermacoccaceae</taxon>
        <taxon>Rudaeicoccus</taxon>
    </lineage>
</organism>
<dbReference type="Gene3D" id="2.60.40.1730">
    <property type="entry name" value="tricorn interacting facor f3 domain"/>
    <property type="match status" value="1"/>
</dbReference>
<dbReference type="GO" id="GO:0042277">
    <property type="term" value="F:peptide binding"/>
    <property type="evidence" value="ECO:0007669"/>
    <property type="project" value="TreeGrafter"/>
</dbReference>
<evidence type="ECO:0000256" key="7">
    <source>
        <dbReference type="ARBA" id="ARBA00022670"/>
    </source>
</evidence>
<dbReference type="Proteomes" id="UP000318297">
    <property type="component" value="Unassembled WGS sequence"/>
</dbReference>
<dbReference type="InterPro" id="IPR045357">
    <property type="entry name" value="Aminopeptidase_N-like_N"/>
</dbReference>
<evidence type="ECO:0000259" key="15">
    <source>
        <dbReference type="Pfam" id="PF11838"/>
    </source>
</evidence>
<gene>
    <name evidence="17" type="ORF">BKA23_0468</name>
</gene>
<comment type="caution">
    <text evidence="17">The sequence shown here is derived from an EMBL/GenBank/DDBJ whole genome shotgun (WGS) entry which is preliminary data.</text>
</comment>
<dbReference type="GO" id="GO:0005615">
    <property type="term" value="C:extracellular space"/>
    <property type="evidence" value="ECO:0007669"/>
    <property type="project" value="TreeGrafter"/>
</dbReference>
<dbReference type="EC" id="3.4.11.2" evidence="4"/>
<evidence type="ECO:0000313" key="18">
    <source>
        <dbReference type="Proteomes" id="UP000318297"/>
    </source>
</evidence>
<dbReference type="GO" id="GO:0005737">
    <property type="term" value="C:cytoplasm"/>
    <property type="evidence" value="ECO:0007669"/>
    <property type="project" value="TreeGrafter"/>
</dbReference>
<dbReference type="RefSeq" id="WP_145225113.1">
    <property type="nucleotide sequence ID" value="NZ_VIVQ01000001.1"/>
</dbReference>
<evidence type="ECO:0000259" key="14">
    <source>
        <dbReference type="Pfam" id="PF01433"/>
    </source>
</evidence>
<evidence type="ECO:0000256" key="6">
    <source>
        <dbReference type="ARBA" id="ARBA00022438"/>
    </source>
</evidence>
<evidence type="ECO:0000256" key="5">
    <source>
        <dbReference type="ARBA" id="ARBA00015611"/>
    </source>
</evidence>
<dbReference type="PANTHER" id="PTHR11533:SF174">
    <property type="entry name" value="PUROMYCIN-SENSITIVE AMINOPEPTIDASE-RELATED"/>
    <property type="match status" value="1"/>
</dbReference>
<dbReference type="InterPro" id="IPR012778">
    <property type="entry name" value="Pept_M1_aminopeptidase"/>
</dbReference>
<dbReference type="Pfam" id="PF17900">
    <property type="entry name" value="Peptidase_M1_N"/>
    <property type="match status" value="1"/>
</dbReference>
<feature type="domain" description="Aminopeptidase N-like N-terminal" evidence="16">
    <location>
        <begin position="104"/>
        <end position="194"/>
    </location>
</feature>
<evidence type="ECO:0000256" key="9">
    <source>
        <dbReference type="ARBA" id="ARBA00022801"/>
    </source>
</evidence>
<accession>A0A561E7U7</accession>
<comment type="similarity">
    <text evidence="3">Belongs to the peptidase M1 family.</text>
</comment>
<dbReference type="InterPro" id="IPR024571">
    <property type="entry name" value="ERAP1-like_C_dom"/>
</dbReference>
<dbReference type="SUPFAM" id="SSF55486">
    <property type="entry name" value="Metalloproteases ('zincins'), catalytic domain"/>
    <property type="match status" value="1"/>
</dbReference>
<name>A0A561E7U7_9MICO</name>
<feature type="domain" description="Peptidase M1 membrane alanine aminopeptidase" evidence="14">
    <location>
        <begin position="241"/>
        <end position="455"/>
    </location>
</feature>
<dbReference type="Gene3D" id="1.10.390.10">
    <property type="entry name" value="Neutral Protease Domain 2"/>
    <property type="match status" value="1"/>
</dbReference>
<dbReference type="GO" id="GO:0008270">
    <property type="term" value="F:zinc ion binding"/>
    <property type="evidence" value="ECO:0007669"/>
    <property type="project" value="InterPro"/>
</dbReference>
<evidence type="ECO:0000256" key="13">
    <source>
        <dbReference type="ARBA" id="ARBA00031533"/>
    </source>
</evidence>
<evidence type="ECO:0000256" key="8">
    <source>
        <dbReference type="ARBA" id="ARBA00022723"/>
    </source>
</evidence>
<dbReference type="InterPro" id="IPR050344">
    <property type="entry name" value="Peptidase_M1_aminopeptidases"/>
</dbReference>
<dbReference type="InterPro" id="IPR042097">
    <property type="entry name" value="Aminopeptidase_N-like_N_sf"/>
</dbReference>
<dbReference type="GO" id="GO:0043171">
    <property type="term" value="P:peptide catabolic process"/>
    <property type="evidence" value="ECO:0007669"/>
    <property type="project" value="TreeGrafter"/>
</dbReference>
<feature type="domain" description="ERAP1-like C-terminal" evidence="15">
    <location>
        <begin position="539"/>
        <end position="812"/>
    </location>
</feature>
<keyword evidence="18" id="KW-1185">Reference proteome</keyword>
<evidence type="ECO:0000256" key="2">
    <source>
        <dbReference type="ARBA" id="ARBA00001947"/>
    </source>
</evidence>
<comment type="cofactor">
    <cofactor evidence="2">
        <name>Zn(2+)</name>
        <dbReference type="ChEBI" id="CHEBI:29105"/>
    </cofactor>
</comment>
<evidence type="ECO:0000256" key="10">
    <source>
        <dbReference type="ARBA" id="ARBA00022833"/>
    </source>
</evidence>
<dbReference type="PRINTS" id="PR00756">
    <property type="entry name" value="ALADIPTASE"/>
</dbReference>
<dbReference type="InterPro" id="IPR001930">
    <property type="entry name" value="Peptidase_M1"/>
</dbReference>
<dbReference type="InterPro" id="IPR014782">
    <property type="entry name" value="Peptidase_M1_dom"/>
</dbReference>
<evidence type="ECO:0000256" key="4">
    <source>
        <dbReference type="ARBA" id="ARBA00012564"/>
    </source>
</evidence>
<dbReference type="SUPFAM" id="SSF63737">
    <property type="entry name" value="Leukotriene A4 hydrolase N-terminal domain"/>
    <property type="match status" value="1"/>
</dbReference>
<dbReference type="NCBIfam" id="TIGR02412">
    <property type="entry name" value="pepN_strep_liv"/>
    <property type="match status" value="1"/>
</dbReference>
<dbReference type="GO" id="GO:0016020">
    <property type="term" value="C:membrane"/>
    <property type="evidence" value="ECO:0007669"/>
    <property type="project" value="TreeGrafter"/>
</dbReference>
<dbReference type="PANTHER" id="PTHR11533">
    <property type="entry name" value="PROTEASE M1 ZINC METALLOPROTEASE"/>
    <property type="match status" value="1"/>
</dbReference>
<dbReference type="GO" id="GO:0006508">
    <property type="term" value="P:proteolysis"/>
    <property type="evidence" value="ECO:0007669"/>
    <property type="project" value="UniProtKB-KW"/>
</dbReference>
<dbReference type="InterPro" id="IPR027268">
    <property type="entry name" value="Peptidase_M4/M1_CTD_sf"/>
</dbReference>
<protein>
    <recommendedName>
        <fullName evidence="5">Aminopeptidase N</fullName>
        <ecNumber evidence="4">3.4.11.2</ecNumber>
    </recommendedName>
    <alternativeName>
        <fullName evidence="12">Alanine aminopeptidase</fullName>
    </alternativeName>
    <alternativeName>
        <fullName evidence="13">Lysyl aminopeptidase</fullName>
    </alternativeName>
</protein>
<dbReference type="CDD" id="cd09602">
    <property type="entry name" value="M1_APN"/>
    <property type="match status" value="1"/>
</dbReference>
<keyword evidence="8" id="KW-0479">Metal-binding</keyword>
<dbReference type="Pfam" id="PF01433">
    <property type="entry name" value="Peptidase_M1"/>
    <property type="match status" value="1"/>
</dbReference>
<evidence type="ECO:0000313" key="17">
    <source>
        <dbReference type="EMBL" id="TWE11687.1"/>
    </source>
</evidence>
<keyword evidence="7" id="KW-0645">Protease</keyword>
<evidence type="ECO:0000256" key="12">
    <source>
        <dbReference type="ARBA" id="ARBA00029811"/>
    </source>
</evidence>
<sequence length="866" mass="94322">MTADLNLTRDECAARGAALQVHGYDLHLDISEAADADRGDFVSTSTVRFVSSQPVTWLDLVASEIVSLRVNGQEQTPTYDGARLALGGLADDGERINEVTVQARCRYSRTGEGLHRFTDPVDEATYLYTHFEPTDARRAYACFEQPDLKAPISVTVTAPSSWLVRSNQPVESVEQHDATSTVHFATTPVMSTYLVEVAAGPFHEVTDLCRIERPDGSTQDIPLALQCRASMAEHLDAADVFEITKQGLRFFDEAFGYPYPWGKYDQVFVPEYNIGAMEHPGLVTFSENSFLLRGTPTLAQRESLAGVIMHEMSHMWFGDLATPKWWDDTWLKESFADLMGYLAATEACGFDGPWVSFALDRKQWAYTQDQLPTTHPIVADVPDLEAARQNFDGITYAKGASVIKQLMAYAGREEFFTAARLYFRRHAFGSTTLDDLIACLRETSSADLSDWTTVWLHTAGPSVLTPVVERSSDGRAVSVAVIQAGADAMTGEPVSRPHRVVVTTCDLVDGTLRPVSSTPITLAGERTPVPLPEGTRADLVIVNDLDLTYAVCRLDETSITTAQAHLSSLESTLSRALVWSSLWNLVRDAQLPATRFVDIVCAQAPKESDAALLEMILARSAAALSSYLPASQRDPFAERLIDVAGSGLSAAAPGSPVQRAWAEAMAVLGDAHRSAEGLLRRILDGGFTSLEVTPQLRWDLLAALAHLGVLGEDELHAARDADRTMTGRTSYALVVASQRGADSKHAVWRELVEGTDLTNDHQRALVKALSHASHDEVGDLAPAYFAGVRTWWDGRSQTMAMLLATGLYPAADLADGGEDSNPVVLAADEWLATNADAPASLRKIVIGAADTNRRQLRAQELASRNT</sequence>
<comment type="catalytic activity">
    <reaction evidence="1">
        <text>Release of an N-terminal amino acid, Xaa-|-Yaa- from a peptide, amide or arylamide. Xaa is preferably Ala, but may be most amino acids including Pro (slow action). When a terminal hydrophobic residue is followed by a prolyl residue, the two may be released as an intact Xaa-Pro dipeptide.</text>
        <dbReference type="EC" id="3.4.11.2"/>
    </reaction>
</comment>
<keyword evidence="11" id="KW-0482">Metalloprotease</keyword>
<dbReference type="GO" id="GO:0016285">
    <property type="term" value="F:alanyl aminopeptidase activity"/>
    <property type="evidence" value="ECO:0007669"/>
    <property type="project" value="UniProtKB-EC"/>
</dbReference>
<dbReference type="OrthoDB" id="100605at2"/>
<keyword evidence="6 17" id="KW-0031">Aminopeptidase</keyword>
<proteinExistence type="inferred from homology"/>
<keyword evidence="10" id="KW-0862">Zinc</keyword>
<evidence type="ECO:0000256" key="11">
    <source>
        <dbReference type="ARBA" id="ARBA00023049"/>
    </source>
</evidence>
<dbReference type="EMBL" id="VIVQ01000001">
    <property type="protein sequence ID" value="TWE11687.1"/>
    <property type="molecule type" value="Genomic_DNA"/>
</dbReference>
<dbReference type="Pfam" id="PF11838">
    <property type="entry name" value="ERAP1_C"/>
    <property type="match status" value="1"/>
</dbReference>
<keyword evidence="9" id="KW-0378">Hydrolase</keyword>
<dbReference type="GO" id="GO:0070006">
    <property type="term" value="F:metalloaminopeptidase activity"/>
    <property type="evidence" value="ECO:0007669"/>
    <property type="project" value="TreeGrafter"/>
</dbReference>
<evidence type="ECO:0000256" key="1">
    <source>
        <dbReference type="ARBA" id="ARBA00000098"/>
    </source>
</evidence>